<dbReference type="Pfam" id="PF07715">
    <property type="entry name" value="Plug"/>
    <property type="match status" value="1"/>
</dbReference>
<dbReference type="SUPFAM" id="SSF49464">
    <property type="entry name" value="Carboxypeptidase regulatory domain-like"/>
    <property type="match status" value="1"/>
</dbReference>
<evidence type="ECO:0000313" key="16">
    <source>
        <dbReference type="Proteomes" id="UP000219281"/>
    </source>
</evidence>
<keyword evidence="2 10" id="KW-0813">Transport</keyword>
<evidence type="ECO:0000313" key="15">
    <source>
        <dbReference type="EMBL" id="SOD13310.1"/>
    </source>
</evidence>
<dbReference type="GO" id="GO:0015344">
    <property type="term" value="F:siderophore uptake transmembrane transporter activity"/>
    <property type="evidence" value="ECO:0007669"/>
    <property type="project" value="TreeGrafter"/>
</dbReference>
<dbReference type="PANTHER" id="PTHR30069:SF29">
    <property type="entry name" value="HEMOGLOBIN AND HEMOGLOBIN-HAPTOGLOBIN-BINDING PROTEIN 1-RELATED"/>
    <property type="match status" value="1"/>
</dbReference>
<dbReference type="Pfam" id="PF00593">
    <property type="entry name" value="TonB_dep_Rec_b-barrel"/>
    <property type="match status" value="1"/>
</dbReference>
<protein>
    <submittedName>
        <fullName evidence="15">TonB-linked outer membrane protein, SusC/RagA family</fullName>
    </submittedName>
</protein>
<dbReference type="InterPro" id="IPR000531">
    <property type="entry name" value="Beta-barrel_TonB"/>
</dbReference>
<dbReference type="Proteomes" id="UP000219281">
    <property type="component" value="Unassembled WGS sequence"/>
</dbReference>
<dbReference type="InterPro" id="IPR036942">
    <property type="entry name" value="Beta-barrel_TonB_sf"/>
</dbReference>
<proteinExistence type="inferred from homology"/>
<dbReference type="InterPro" id="IPR008969">
    <property type="entry name" value="CarboxyPept-like_regulatory"/>
</dbReference>
<dbReference type="GO" id="GO:0044718">
    <property type="term" value="P:siderophore transmembrane transport"/>
    <property type="evidence" value="ECO:0007669"/>
    <property type="project" value="TreeGrafter"/>
</dbReference>
<feature type="domain" description="TonB-dependent receptor-like beta-barrel" evidence="13">
    <location>
        <begin position="466"/>
        <end position="786"/>
    </location>
</feature>
<keyword evidence="8" id="KW-0675">Receptor</keyword>
<evidence type="ECO:0000256" key="8">
    <source>
        <dbReference type="ARBA" id="ARBA00023170"/>
    </source>
</evidence>
<keyword evidence="9 10" id="KW-0998">Cell outer membrane</keyword>
<dbReference type="PROSITE" id="PS52016">
    <property type="entry name" value="TONB_DEPENDENT_REC_3"/>
    <property type="match status" value="1"/>
</dbReference>
<feature type="signal peptide" evidence="12">
    <location>
        <begin position="1"/>
        <end position="25"/>
    </location>
</feature>
<comment type="similarity">
    <text evidence="10 11">Belongs to the TonB-dependent receptor family.</text>
</comment>
<dbReference type="Gene3D" id="2.40.170.20">
    <property type="entry name" value="TonB-dependent receptor, beta-barrel domain"/>
    <property type="match status" value="1"/>
</dbReference>
<feature type="chain" id="PRO_5012041131" evidence="12">
    <location>
        <begin position="26"/>
        <end position="1033"/>
    </location>
</feature>
<dbReference type="InterPro" id="IPR037066">
    <property type="entry name" value="Plug_dom_sf"/>
</dbReference>
<dbReference type="EMBL" id="OCMT01000001">
    <property type="protein sequence ID" value="SOD13310.1"/>
    <property type="molecule type" value="Genomic_DNA"/>
</dbReference>
<comment type="subcellular location">
    <subcellularLocation>
        <location evidence="1 10">Cell outer membrane</location>
        <topology evidence="1 10">Multi-pass membrane protein</topology>
    </subcellularLocation>
</comment>
<dbReference type="Gene3D" id="2.170.130.10">
    <property type="entry name" value="TonB-dependent receptor, plug domain"/>
    <property type="match status" value="1"/>
</dbReference>
<evidence type="ECO:0000259" key="13">
    <source>
        <dbReference type="Pfam" id="PF00593"/>
    </source>
</evidence>
<evidence type="ECO:0000259" key="14">
    <source>
        <dbReference type="Pfam" id="PF07715"/>
    </source>
</evidence>
<evidence type="ECO:0000256" key="3">
    <source>
        <dbReference type="ARBA" id="ARBA00022452"/>
    </source>
</evidence>
<evidence type="ECO:0000256" key="12">
    <source>
        <dbReference type="SAM" id="SignalP"/>
    </source>
</evidence>
<sequence length="1033" mass="113002">MMKVRIFKLLLLIITFSSVFSVAFAQDARPRTISGVVKDEVTNETLPGISVSVMATGKTVITDKDGKFKIDVGGENPVLVFKSIGFVSQSIPVKGKNNLDIKLKQQLVSLNEVNVTVGYGTQKRKEVTGAVGSVSGDQLETHPMGDINTSLQGKIAGLQITSNSGEPGAGATVRIRGASSVNGSSQPLYIVDGVPINTETFAGGLNDDGSTFSPLADINPADIESIDFLKDGTASIYGSRASNGVILITTRSGRNSKKPTLRFSSNTSIAELSRTVGVMNGPQWRSAYIDAIFNSTGQMTTKPSVIDSLNPNFSKSIDWHDIMYRQAIQQKTDISISGGSSDNSINYYLSAGYKDLNPIVRETDYGQATATAKVYYTFNKSISGSSSFNLSNTDYTRILTGLSGQSVVFQALSTMPVYNPYDPITGQLIPLFEGSKPNPLAIAELAANRIKRFRMFGNQDFKVWIAKNLRFTTNLGFDYENSDLSNFTPTSLLPQGQLSSSYLQTTKASSFINENTLTYKLNLKTDHTFNFLLGQSYQKFNRDNLDLIGRGLPDAQLTNVGAASVLSTYIQNISQNSLLSFFARANYDYKGKYLFSALIRRDGSSRFGADNRFGYFPAVSAGWRFSEESFFKKFQFLDEGKLRASFGVTGNQSIGNYAGQGGYINNGSYLGQNAVILSGIPNPSLKWESTQHSNIGLELSFLKNRITFTGDAYLKKTNDLLFDVTVPGTTGVSTIPGNFGSLQNKGIEATLTTVNIVAPFKWSSTLTFAYNRNKILSLPNGQDYRPNLFNMARVGEPVGVFYGLKKKGVYARDEDNVYKRDENTGVVIPYKQGSSNGKIYKGGDMIWEDINGDGIINDDDLQIIGDPNPDFTGGFANELSYKSFTFSFLFTYSFGADVFNELKRSLDSSPIDQNFSTDQLRRWRTQGDVTDIPRLVKTDPMLNYAVSDHFVEDASFIRLQNIALSYRLPKSILSKVKISGASLGVSVSNLFTLGSYSGYDPEVSSSTNSLAGGVDRGAFPRTRSYNFSLNINL</sequence>
<dbReference type="NCBIfam" id="TIGR04057">
    <property type="entry name" value="SusC_RagA_signa"/>
    <property type="match status" value="1"/>
</dbReference>
<organism evidence="15 16">
    <name type="scientific">Pedobacter xixiisoli</name>
    <dbReference type="NCBI Taxonomy" id="1476464"/>
    <lineage>
        <taxon>Bacteria</taxon>
        <taxon>Pseudomonadati</taxon>
        <taxon>Bacteroidota</taxon>
        <taxon>Sphingobacteriia</taxon>
        <taxon>Sphingobacteriales</taxon>
        <taxon>Sphingobacteriaceae</taxon>
        <taxon>Pedobacter</taxon>
    </lineage>
</organism>
<evidence type="ECO:0000256" key="2">
    <source>
        <dbReference type="ARBA" id="ARBA00022448"/>
    </source>
</evidence>
<dbReference type="InterPro" id="IPR012910">
    <property type="entry name" value="Plug_dom"/>
</dbReference>
<evidence type="ECO:0000256" key="6">
    <source>
        <dbReference type="ARBA" id="ARBA00023077"/>
    </source>
</evidence>
<dbReference type="InterPro" id="IPR039426">
    <property type="entry name" value="TonB-dep_rcpt-like"/>
</dbReference>
<keyword evidence="5 12" id="KW-0732">Signal</keyword>
<dbReference type="NCBIfam" id="TIGR04056">
    <property type="entry name" value="OMP_RagA_SusC"/>
    <property type="match status" value="1"/>
</dbReference>
<evidence type="ECO:0000256" key="4">
    <source>
        <dbReference type="ARBA" id="ARBA00022692"/>
    </source>
</evidence>
<dbReference type="OrthoDB" id="9768177at2"/>
<dbReference type="InterPro" id="IPR023997">
    <property type="entry name" value="TonB-dep_OMP_SusC/RagA_CS"/>
</dbReference>
<evidence type="ECO:0000256" key="7">
    <source>
        <dbReference type="ARBA" id="ARBA00023136"/>
    </source>
</evidence>
<evidence type="ECO:0000256" key="5">
    <source>
        <dbReference type="ARBA" id="ARBA00022729"/>
    </source>
</evidence>
<evidence type="ECO:0000256" key="11">
    <source>
        <dbReference type="RuleBase" id="RU003357"/>
    </source>
</evidence>
<gene>
    <name evidence="15" type="ORF">SAMN06297358_1137</name>
</gene>
<accession>A0A285ZUI7</accession>
<feature type="domain" description="TonB-dependent receptor plug" evidence="14">
    <location>
        <begin position="124"/>
        <end position="245"/>
    </location>
</feature>
<dbReference type="InterPro" id="IPR023996">
    <property type="entry name" value="TonB-dep_OMP_SusC/RagA"/>
</dbReference>
<keyword evidence="4 10" id="KW-0812">Transmembrane</keyword>
<evidence type="ECO:0000256" key="10">
    <source>
        <dbReference type="PROSITE-ProRule" id="PRU01360"/>
    </source>
</evidence>
<name>A0A285ZUI7_9SPHI</name>
<keyword evidence="7 10" id="KW-0472">Membrane</keyword>
<dbReference type="Pfam" id="PF13715">
    <property type="entry name" value="CarbopepD_reg_2"/>
    <property type="match status" value="1"/>
</dbReference>
<keyword evidence="6 11" id="KW-0798">TonB box</keyword>
<evidence type="ECO:0000256" key="1">
    <source>
        <dbReference type="ARBA" id="ARBA00004571"/>
    </source>
</evidence>
<dbReference type="SUPFAM" id="SSF56935">
    <property type="entry name" value="Porins"/>
    <property type="match status" value="1"/>
</dbReference>
<evidence type="ECO:0000256" key="9">
    <source>
        <dbReference type="ARBA" id="ARBA00023237"/>
    </source>
</evidence>
<dbReference type="GO" id="GO:0009279">
    <property type="term" value="C:cell outer membrane"/>
    <property type="evidence" value="ECO:0007669"/>
    <property type="project" value="UniProtKB-SubCell"/>
</dbReference>
<reference evidence="16" key="1">
    <citation type="submission" date="2017-09" db="EMBL/GenBank/DDBJ databases">
        <authorList>
            <person name="Varghese N."/>
            <person name="Submissions S."/>
        </authorList>
    </citation>
    <scope>NUCLEOTIDE SEQUENCE [LARGE SCALE GENOMIC DNA]</scope>
    <source>
        <strain evidence="16">CGMCC 1.12803</strain>
    </source>
</reference>
<dbReference type="PANTHER" id="PTHR30069">
    <property type="entry name" value="TONB-DEPENDENT OUTER MEMBRANE RECEPTOR"/>
    <property type="match status" value="1"/>
</dbReference>
<keyword evidence="16" id="KW-1185">Reference proteome</keyword>
<dbReference type="AlphaFoldDB" id="A0A285ZUI7"/>
<keyword evidence="3 10" id="KW-1134">Transmembrane beta strand</keyword>
<dbReference type="Gene3D" id="2.60.40.1120">
    <property type="entry name" value="Carboxypeptidase-like, regulatory domain"/>
    <property type="match status" value="1"/>
</dbReference>